<reference evidence="2 3" key="1">
    <citation type="submission" date="2010-04" db="EMBL/GenBank/DDBJ databases">
        <authorList>
            <person name="Qin X."/>
            <person name="Bachman B."/>
            <person name="Battles P."/>
            <person name="Bell A."/>
            <person name="Bess C."/>
            <person name="Bickham C."/>
            <person name="Chaboub L."/>
            <person name="Chen D."/>
            <person name="Coyle M."/>
            <person name="Deiros D.R."/>
            <person name="Dinh H."/>
            <person name="Forbes L."/>
            <person name="Fowler G."/>
            <person name="Francisco L."/>
            <person name="Fu Q."/>
            <person name="Gubbala S."/>
            <person name="Hale W."/>
            <person name="Han Y."/>
            <person name="Hemphill L."/>
            <person name="Highlander S.K."/>
            <person name="Hirani K."/>
            <person name="Hogues M."/>
            <person name="Jackson L."/>
            <person name="Jakkamsetti A."/>
            <person name="Javaid M."/>
            <person name="Jiang H."/>
            <person name="Korchina V."/>
            <person name="Kovar C."/>
            <person name="Lara F."/>
            <person name="Lee S."/>
            <person name="Mata R."/>
            <person name="Mathew T."/>
            <person name="Moen C."/>
            <person name="Morales K."/>
            <person name="Munidasa M."/>
            <person name="Nazareth L."/>
            <person name="Ngo R."/>
            <person name="Nguyen L."/>
            <person name="Okwuonu G."/>
            <person name="Ongeri F."/>
            <person name="Patil S."/>
            <person name="Petrosino J."/>
            <person name="Pham C."/>
            <person name="Pham P."/>
            <person name="Pu L.-L."/>
            <person name="Puazo M."/>
            <person name="Raj R."/>
            <person name="Reid J."/>
            <person name="Rouhana J."/>
            <person name="Saada N."/>
            <person name="Shang Y."/>
            <person name="Simmons D."/>
            <person name="Thornton R."/>
            <person name="Warren J."/>
            <person name="Weissenberger G."/>
            <person name="Zhang J."/>
            <person name="Zhang L."/>
            <person name="Zhou C."/>
            <person name="Zhu D."/>
            <person name="Muzny D."/>
            <person name="Worley K."/>
            <person name="Gibbs R."/>
        </authorList>
    </citation>
    <scope>NUCLEOTIDE SEQUENCE [LARGE SCALE GENOMIC DNA]</scope>
    <source>
        <strain evidence="2 3">ATCC 49957</strain>
    </source>
</reference>
<keyword evidence="1" id="KW-1133">Transmembrane helix</keyword>
<keyword evidence="1" id="KW-0472">Membrane</keyword>
<keyword evidence="1" id="KW-0812">Transmembrane</keyword>
<feature type="transmembrane region" description="Helical" evidence="1">
    <location>
        <begin position="30"/>
        <end position="51"/>
    </location>
</feature>
<dbReference type="EMBL" id="ADVL01000323">
    <property type="protein sequence ID" value="EFH11754.1"/>
    <property type="molecule type" value="Genomic_DNA"/>
</dbReference>
<evidence type="ECO:0000313" key="3">
    <source>
        <dbReference type="Proteomes" id="UP000005324"/>
    </source>
</evidence>
<comment type="caution">
    <text evidence="2">The sequence shown here is derived from an EMBL/GenBank/DDBJ whole genome shotgun (WGS) entry which is preliminary data.</text>
</comment>
<proteinExistence type="predicted"/>
<feature type="transmembrane region" description="Helical" evidence="1">
    <location>
        <begin position="6"/>
        <end position="23"/>
    </location>
</feature>
<dbReference type="AlphaFoldDB" id="D5RLR1"/>
<sequence>MHAMPLILILALVVLFPIGWLVSRALYRTLVAWTVGLCWLGWVGLALWRWWAG</sequence>
<accession>D5RLR1</accession>
<organism evidence="2 3">
    <name type="scientific">Pseudoroseomonas cervicalis ATCC 49957</name>
    <dbReference type="NCBI Taxonomy" id="525371"/>
    <lineage>
        <taxon>Bacteria</taxon>
        <taxon>Pseudomonadati</taxon>
        <taxon>Pseudomonadota</taxon>
        <taxon>Alphaproteobacteria</taxon>
        <taxon>Acetobacterales</taxon>
        <taxon>Roseomonadaceae</taxon>
        <taxon>Roseomonas</taxon>
    </lineage>
</organism>
<dbReference type="Proteomes" id="UP000005324">
    <property type="component" value="Unassembled WGS sequence"/>
</dbReference>
<dbReference type="HOGENOM" id="CLU_3065766_0_0_5"/>
<gene>
    <name evidence="2" type="ORF">HMPREF0731_2022</name>
</gene>
<keyword evidence="3" id="KW-1185">Reference proteome</keyword>
<evidence type="ECO:0000256" key="1">
    <source>
        <dbReference type="SAM" id="Phobius"/>
    </source>
</evidence>
<name>D5RLR1_9PROT</name>
<evidence type="ECO:0000313" key="2">
    <source>
        <dbReference type="EMBL" id="EFH11754.1"/>
    </source>
</evidence>
<protein>
    <submittedName>
        <fullName evidence="2">Uncharacterized protein</fullName>
    </submittedName>
</protein>